<proteinExistence type="predicted"/>
<dbReference type="AlphaFoldDB" id="A0A4Q7U461"/>
<dbReference type="InterPro" id="IPR009057">
    <property type="entry name" value="Homeodomain-like_sf"/>
</dbReference>
<dbReference type="PROSITE" id="PS50977">
    <property type="entry name" value="HTH_TETR_2"/>
    <property type="match status" value="1"/>
</dbReference>
<dbReference type="GO" id="GO:0003677">
    <property type="term" value="F:DNA binding"/>
    <property type="evidence" value="ECO:0007669"/>
    <property type="project" value="UniProtKB-UniRule"/>
</dbReference>
<dbReference type="InterPro" id="IPR039532">
    <property type="entry name" value="TetR_C_Firmicutes"/>
</dbReference>
<dbReference type="Proteomes" id="UP000291832">
    <property type="component" value="Unassembled WGS sequence"/>
</dbReference>
<name>A0A4Q7U461_9MICO</name>
<reference evidence="4 5" key="1">
    <citation type="journal article" date="2015" name="Stand. Genomic Sci.">
        <title>Genomic Encyclopedia of Bacterial and Archaeal Type Strains, Phase III: the genomes of soil and plant-associated and newly described type strains.</title>
        <authorList>
            <person name="Whitman W.B."/>
            <person name="Woyke T."/>
            <person name="Klenk H.P."/>
            <person name="Zhou Y."/>
            <person name="Lilburn T.G."/>
            <person name="Beck B.J."/>
            <person name="De Vos P."/>
            <person name="Vandamme P."/>
            <person name="Eisen J.A."/>
            <person name="Garrity G."/>
            <person name="Hugenholtz P."/>
            <person name="Kyrpides N.C."/>
        </authorList>
    </citation>
    <scope>NUCLEOTIDE SEQUENCE [LARGE SCALE GENOMIC DNA]</scope>
    <source>
        <strain evidence="4 5">RF6</strain>
    </source>
</reference>
<evidence type="ECO:0000256" key="2">
    <source>
        <dbReference type="PROSITE-ProRule" id="PRU00335"/>
    </source>
</evidence>
<evidence type="ECO:0000313" key="5">
    <source>
        <dbReference type="Proteomes" id="UP000291832"/>
    </source>
</evidence>
<keyword evidence="1 2" id="KW-0238">DNA-binding</keyword>
<gene>
    <name evidence="4" type="ORF">EV139_0241</name>
</gene>
<sequence length="207" mass="22655">MVDARILRTRAALHRAILELAAEKPLAEITVSEFTDRAGINRVTFYKHYAAPADALAAALEPELEVIRERFVADPDSLTAEPLEVFQHGVNDILDHVEAHRPIYLGSPASGGDGGPADVLSRLTVGTFKHYLERRALWEPALPDIDHDVVSAFYGHGLAAAILHWLQSGDPDREAFLRSMIVLVPDWWFPAAHTPQEGVDAVLAASA</sequence>
<evidence type="ECO:0000256" key="1">
    <source>
        <dbReference type="ARBA" id="ARBA00023125"/>
    </source>
</evidence>
<feature type="domain" description="HTH tetR-type" evidence="3">
    <location>
        <begin position="7"/>
        <end position="67"/>
    </location>
</feature>
<evidence type="ECO:0000259" key="3">
    <source>
        <dbReference type="PROSITE" id="PS50977"/>
    </source>
</evidence>
<dbReference type="RefSeq" id="WP_130452496.1">
    <property type="nucleotide sequence ID" value="NZ_QYAG01000004.1"/>
</dbReference>
<dbReference type="SUPFAM" id="SSF46689">
    <property type="entry name" value="Homeodomain-like"/>
    <property type="match status" value="1"/>
</dbReference>
<evidence type="ECO:0000313" key="4">
    <source>
        <dbReference type="EMBL" id="RZT68516.1"/>
    </source>
</evidence>
<keyword evidence="5" id="KW-1185">Reference proteome</keyword>
<feature type="DNA-binding region" description="H-T-H motif" evidence="2">
    <location>
        <begin position="30"/>
        <end position="49"/>
    </location>
</feature>
<dbReference type="OrthoDB" id="3193022at2"/>
<dbReference type="Pfam" id="PF14278">
    <property type="entry name" value="TetR_C_8"/>
    <property type="match status" value="1"/>
</dbReference>
<dbReference type="EMBL" id="SHKI01000002">
    <property type="protein sequence ID" value="RZT68516.1"/>
    <property type="molecule type" value="Genomic_DNA"/>
</dbReference>
<comment type="caution">
    <text evidence="4">The sequence shown here is derived from an EMBL/GenBank/DDBJ whole genome shotgun (WGS) entry which is preliminary data.</text>
</comment>
<accession>A0A4Q7U461</accession>
<dbReference type="Gene3D" id="1.10.357.10">
    <property type="entry name" value="Tetracycline Repressor, domain 2"/>
    <property type="match status" value="1"/>
</dbReference>
<organism evidence="4 5">
    <name type="scientific">Leucobacter luti</name>
    <dbReference type="NCBI Taxonomy" id="340320"/>
    <lineage>
        <taxon>Bacteria</taxon>
        <taxon>Bacillati</taxon>
        <taxon>Actinomycetota</taxon>
        <taxon>Actinomycetes</taxon>
        <taxon>Micrococcales</taxon>
        <taxon>Microbacteriaceae</taxon>
        <taxon>Leucobacter</taxon>
    </lineage>
</organism>
<protein>
    <submittedName>
        <fullName evidence="4">TetR family transcriptional regulator</fullName>
    </submittedName>
</protein>
<dbReference type="InterPro" id="IPR001647">
    <property type="entry name" value="HTH_TetR"/>
</dbReference>